<dbReference type="Pfam" id="PF13193">
    <property type="entry name" value="AMP-binding_C"/>
    <property type="match status" value="1"/>
</dbReference>
<dbReference type="InterPro" id="IPR025110">
    <property type="entry name" value="AMP-bd_C"/>
</dbReference>
<dbReference type="Gene3D" id="3.40.50.12780">
    <property type="entry name" value="N-terminal domain of ligase-like"/>
    <property type="match status" value="1"/>
</dbReference>
<protein>
    <submittedName>
        <fullName evidence="3">AMP-binding protein</fullName>
    </submittedName>
</protein>
<dbReference type="EMBL" id="JAESVN010000015">
    <property type="protein sequence ID" value="MBL4919235.1"/>
    <property type="molecule type" value="Genomic_DNA"/>
</dbReference>
<organism evidence="3 4">
    <name type="scientific">Szabonella alba</name>
    <dbReference type="NCBI Taxonomy" id="2804194"/>
    <lineage>
        <taxon>Bacteria</taxon>
        <taxon>Pseudomonadati</taxon>
        <taxon>Pseudomonadota</taxon>
        <taxon>Alphaproteobacteria</taxon>
        <taxon>Rhodobacterales</taxon>
        <taxon>Paracoccaceae</taxon>
        <taxon>Szabonella</taxon>
    </lineage>
</organism>
<sequence length="549" mass="60761">MTDIPIEQMTVSEMLRRQAERQPDAPLILHRDEELSYGTCVTRSMQLAEGLARWGVRAGSHVALMLDNSPEYVLTLLALNRLGAISIPINTAARGELLRYFIVDADTTHMLVQDVHRAVVDDALADAPPLPVCVVPTRGVAGAASAGPVWGDLLSDGQVRASAALNHLPLGWEPWLILYTSGTTGPSKGNVCPNAHSMSIARLQARRMDLDPADRMYTFLPLFHGNALNYSTLTAIWGGAAIALEKRFSASNFWSDVHAYKATQFNAMMIVTSVLEKLEPTELERDNPLRLAMMVPPPRNRRELEDRWGLKIFAQYALSEAVPIALLDPGDAYDKPRTSGKVANDAIDVRIVDEHDIELPAGTPGEVVLRPRQPWSIFSGYYGKPEATASAFRNLWFHTGDRAYIDAEGYLYFVDRVKDAIRRRGENISAFEIETILQKHPGISEIAAVPAPSEMGEDEVAIFVVRKDETLSEAEIVSYAIDHMAYFMVPRFVLFVDSMPKTPSQKVQKNGLRERAQTAAKTMWDREAAGIRVTRFSAQQRASPDPVGG</sequence>
<evidence type="ECO:0000259" key="2">
    <source>
        <dbReference type="Pfam" id="PF13193"/>
    </source>
</evidence>
<dbReference type="InterPro" id="IPR045851">
    <property type="entry name" value="AMP-bd_C_sf"/>
</dbReference>
<keyword evidence="4" id="KW-1185">Reference proteome</keyword>
<dbReference type="RefSeq" id="WP_202690217.1">
    <property type="nucleotide sequence ID" value="NZ_JAESVN010000015.1"/>
</dbReference>
<gene>
    <name evidence="3" type="ORF">JL811_18610</name>
</gene>
<dbReference type="InterPro" id="IPR000873">
    <property type="entry name" value="AMP-dep_synth/lig_dom"/>
</dbReference>
<evidence type="ECO:0000313" key="4">
    <source>
        <dbReference type="Proteomes" id="UP000648908"/>
    </source>
</evidence>
<dbReference type="GO" id="GO:0016878">
    <property type="term" value="F:acid-thiol ligase activity"/>
    <property type="evidence" value="ECO:0007669"/>
    <property type="project" value="UniProtKB-ARBA"/>
</dbReference>
<dbReference type="PROSITE" id="PS00455">
    <property type="entry name" value="AMP_BINDING"/>
    <property type="match status" value="1"/>
</dbReference>
<reference evidence="3" key="1">
    <citation type="submission" date="2021-01" db="EMBL/GenBank/DDBJ databases">
        <title>Tabrizicola alba sp. nov. a motile alkaliphilic bacterium isolated from a soda lake.</title>
        <authorList>
            <person name="Szuroczki S."/>
            <person name="Abbaszade G."/>
            <person name="Schumann P."/>
            <person name="Toth E."/>
        </authorList>
    </citation>
    <scope>NUCLEOTIDE SEQUENCE</scope>
    <source>
        <strain evidence="3">DMG-N-6</strain>
    </source>
</reference>
<dbReference type="AlphaFoldDB" id="A0A8K0VG96"/>
<dbReference type="PANTHER" id="PTHR43767">
    <property type="entry name" value="LONG-CHAIN-FATTY-ACID--COA LIGASE"/>
    <property type="match status" value="1"/>
</dbReference>
<accession>A0A8K0VG96</accession>
<dbReference type="InterPro" id="IPR050237">
    <property type="entry name" value="ATP-dep_AMP-bd_enzyme"/>
</dbReference>
<dbReference type="Pfam" id="PF00501">
    <property type="entry name" value="AMP-binding"/>
    <property type="match status" value="1"/>
</dbReference>
<comment type="caution">
    <text evidence="3">The sequence shown here is derived from an EMBL/GenBank/DDBJ whole genome shotgun (WGS) entry which is preliminary data.</text>
</comment>
<dbReference type="PANTHER" id="PTHR43767:SF1">
    <property type="entry name" value="NONRIBOSOMAL PEPTIDE SYNTHASE PES1 (EUROFUNG)-RELATED"/>
    <property type="match status" value="1"/>
</dbReference>
<name>A0A8K0VG96_9RHOB</name>
<feature type="domain" description="AMP-binding enzyme C-terminal" evidence="2">
    <location>
        <begin position="432"/>
        <end position="506"/>
    </location>
</feature>
<feature type="domain" description="AMP-dependent synthetase/ligase" evidence="1">
    <location>
        <begin position="15"/>
        <end position="382"/>
    </location>
</feature>
<dbReference type="InterPro" id="IPR020845">
    <property type="entry name" value="AMP-binding_CS"/>
</dbReference>
<proteinExistence type="predicted"/>
<dbReference type="SUPFAM" id="SSF56801">
    <property type="entry name" value="Acetyl-CoA synthetase-like"/>
    <property type="match status" value="1"/>
</dbReference>
<dbReference type="Proteomes" id="UP000648908">
    <property type="component" value="Unassembled WGS sequence"/>
</dbReference>
<evidence type="ECO:0000259" key="1">
    <source>
        <dbReference type="Pfam" id="PF00501"/>
    </source>
</evidence>
<dbReference type="Gene3D" id="3.30.300.30">
    <property type="match status" value="1"/>
</dbReference>
<dbReference type="InterPro" id="IPR042099">
    <property type="entry name" value="ANL_N_sf"/>
</dbReference>
<evidence type="ECO:0000313" key="3">
    <source>
        <dbReference type="EMBL" id="MBL4919235.1"/>
    </source>
</evidence>